<reference evidence="2 3" key="1">
    <citation type="submission" date="2019-05" db="EMBL/GenBank/DDBJ databases">
        <title>Emergence of the Ug99 lineage of the wheat stem rust pathogen through somatic hybridization.</title>
        <authorList>
            <person name="Li F."/>
            <person name="Upadhyaya N.M."/>
            <person name="Sperschneider J."/>
            <person name="Matny O."/>
            <person name="Nguyen-Phuc H."/>
            <person name="Mago R."/>
            <person name="Raley C."/>
            <person name="Miller M.E."/>
            <person name="Silverstein K.A.T."/>
            <person name="Henningsen E."/>
            <person name="Hirsch C.D."/>
            <person name="Visser B."/>
            <person name="Pretorius Z.A."/>
            <person name="Steffenson B.J."/>
            <person name="Schwessinger B."/>
            <person name="Dodds P.N."/>
            <person name="Figueroa M."/>
        </authorList>
    </citation>
    <scope>NUCLEOTIDE SEQUENCE [LARGE SCALE GENOMIC DNA]</scope>
    <source>
        <strain evidence="2">21-0</strain>
    </source>
</reference>
<sequence>MPAQISTYIAAADRHHHPRSSSSSSINIILYHHHHHHHHHPIIMMSHPSRDDADPIASRNALSADVSLSLLAQPSASPRIPVRTRNIDLKDPLPSTPTPTPHPVPTHNTHTLPSNAFKSFKKLACEDDQLNKYLYYRYPRLEIICVVPLVPIILSSSTG</sequence>
<gene>
    <name evidence="2" type="ORF">PGT21_001730</name>
</gene>
<name>A0A5B0NK53_PUCGR</name>
<evidence type="ECO:0000256" key="1">
    <source>
        <dbReference type="SAM" id="MobiDB-lite"/>
    </source>
</evidence>
<comment type="caution">
    <text evidence="2">The sequence shown here is derived from an EMBL/GenBank/DDBJ whole genome shotgun (WGS) entry which is preliminary data.</text>
</comment>
<proteinExistence type="predicted"/>
<evidence type="ECO:0000313" key="3">
    <source>
        <dbReference type="Proteomes" id="UP000324748"/>
    </source>
</evidence>
<dbReference type="EMBL" id="VSWC01000093">
    <property type="protein sequence ID" value="KAA1088952.1"/>
    <property type="molecule type" value="Genomic_DNA"/>
</dbReference>
<protein>
    <submittedName>
        <fullName evidence="2">Uncharacterized protein</fullName>
    </submittedName>
</protein>
<dbReference type="AlphaFoldDB" id="A0A5B0NK53"/>
<feature type="compositionally biased region" description="Pro residues" evidence="1">
    <location>
        <begin position="94"/>
        <end position="104"/>
    </location>
</feature>
<keyword evidence="3" id="KW-1185">Reference proteome</keyword>
<dbReference type="Proteomes" id="UP000324748">
    <property type="component" value="Unassembled WGS sequence"/>
</dbReference>
<evidence type="ECO:0000313" key="2">
    <source>
        <dbReference type="EMBL" id="KAA1088952.1"/>
    </source>
</evidence>
<feature type="region of interest" description="Disordered" evidence="1">
    <location>
        <begin position="87"/>
        <end position="107"/>
    </location>
</feature>
<organism evidence="2 3">
    <name type="scientific">Puccinia graminis f. sp. tritici</name>
    <dbReference type="NCBI Taxonomy" id="56615"/>
    <lineage>
        <taxon>Eukaryota</taxon>
        <taxon>Fungi</taxon>
        <taxon>Dikarya</taxon>
        <taxon>Basidiomycota</taxon>
        <taxon>Pucciniomycotina</taxon>
        <taxon>Pucciniomycetes</taxon>
        <taxon>Pucciniales</taxon>
        <taxon>Pucciniaceae</taxon>
        <taxon>Puccinia</taxon>
    </lineage>
</organism>
<accession>A0A5B0NK53</accession>